<evidence type="ECO:0000256" key="1">
    <source>
        <dbReference type="SAM" id="SignalP"/>
    </source>
</evidence>
<evidence type="ECO:0000313" key="3">
    <source>
        <dbReference type="Proteomes" id="UP000315440"/>
    </source>
</evidence>
<gene>
    <name evidence="2" type="ORF">Mal64_23790</name>
</gene>
<keyword evidence="3" id="KW-1185">Reference proteome</keyword>
<dbReference type="InterPro" id="IPR002321">
    <property type="entry name" value="Cyt_c_II"/>
</dbReference>
<name>A0A5C5ZN66_9BACT</name>
<dbReference type="Proteomes" id="UP000315440">
    <property type="component" value="Unassembled WGS sequence"/>
</dbReference>
<dbReference type="Gene3D" id="1.20.120.10">
    <property type="entry name" value="Cytochrome c/b562"/>
    <property type="match status" value="1"/>
</dbReference>
<dbReference type="InterPro" id="IPR010980">
    <property type="entry name" value="Cyt_c/b562"/>
</dbReference>
<keyword evidence="1" id="KW-0732">Signal</keyword>
<dbReference type="AlphaFoldDB" id="A0A5C5ZN66"/>
<dbReference type="Pfam" id="PF01322">
    <property type="entry name" value="Cytochrom_C_2"/>
    <property type="match status" value="1"/>
</dbReference>
<accession>A0A5C5ZN66</accession>
<dbReference type="GO" id="GO:0005506">
    <property type="term" value="F:iron ion binding"/>
    <property type="evidence" value="ECO:0007669"/>
    <property type="project" value="InterPro"/>
</dbReference>
<dbReference type="PROSITE" id="PS51009">
    <property type="entry name" value="CYTCII"/>
    <property type="match status" value="1"/>
</dbReference>
<dbReference type="SUPFAM" id="SSF47175">
    <property type="entry name" value="Cytochromes"/>
    <property type="match status" value="1"/>
</dbReference>
<dbReference type="GO" id="GO:0020037">
    <property type="term" value="F:heme binding"/>
    <property type="evidence" value="ECO:0007669"/>
    <property type="project" value="InterPro"/>
</dbReference>
<proteinExistence type="predicted"/>
<sequence length="300" mass="31535" precursor="true">MADGMKPLGVAVVILVGLGGSAASAAERAAPPTFSEEERAVFFDDAFAALEGERPDYSAPAAEQPTAIAPAPATAGAWGDWIAADVVETEIKRQAAAIAEATRSEPAFRAGGWRQTRDAAALLGLMFRVAAEHDEPVRWQAVAPRWSVSFAGAAAEIDSGAPFQRAEALRDALAELVRGARPEPPVTSNGSPAGRGVLMRRMELATGERLPETLVDRRSWRRGAADARHEAQLLAVLAEALLAEGLEDADDESYAAYARQLREAASSLATAAEGEDRAAAATALEACQRSCAACHDDYRG</sequence>
<feature type="signal peptide" evidence="1">
    <location>
        <begin position="1"/>
        <end position="25"/>
    </location>
</feature>
<dbReference type="GO" id="GO:0009055">
    <property type="term" value="F:electron transfer activity"/>
    <property type="evidence" value="ECO:0007669"/>
    <property type="project" value="InterPro"/>
</dbReference>
<protein>
    <submittedName>
        <fullName evidence="2">Cytochrome C</fullName>
    </submittedName>
</protein>
<evidence type="ECO:0000313" key="2">
    <source>
        <dbReference type="EMBL" id="TWT88889.1"/>
    </source>
</evidence>
<organism evidence="2 3">
    <name type="scientific">Pseudobythopirellula maris</name>
    <dbReference type="NCBI Taxonomy" id="2527991"/>
    <lineage>
        <taxon>Bacteria</taxon>
        <taxon>Pseudomonadati</taxon>
        <taxon>Planctomycetota</taxon>
        <taxon>Planctomycetia</taxon>
        <taxon>Pirellulales</taxon>
        <taxon>Lacipirellulaceae</taxon>
        <taxon>Pseudobythopirellula</taxon>
    </lineage>
</organism>
<feature type="chain" id="PRO_5022687079" evidence="1">
    <location>
        <begin position="26"/>
        <end position="300"/>
    </location>
</feature>
<dbReference type="EMBL" id="SJPQ01000002">
    <property type="protein sequence ID" value="TWT88889.1"/>
    <property type="molecule type" value="Genomic_DNA"/>
</dbReference>
<comment type="caution">
    <text evidence="2">The sequence shown here is derived from an EMBL/GenBank/DDBJ whole genome shotgun (WGS) entry which is preliminary data.</text>
</comment>
<reference evidence="2 3" key="1">
    <citation type="submission" date="2019-02" db="EMBL/GenBank/DDBJ databases">
        <title>Deep-cultivation of Planctomycetes and their phenomic and genomic characterization uncovers novel biology.</title>
        <authorList>
            <person name="Wiegand S."/>
            <person name="Jogler M."/>
            <person name="Boedeker C."/>
            <person name="Pinto D."/>
            <person name="Vollmers J."/>
            <person name="Rivas-Marin E."/>
            <person name="Kohn T."/>
            <person name="Peeters S.H."/>
            <person name="Heuer A."/>
            <person name="Rast P."/>
            <person name="Oberbeckmann S."/>
            <person name="Bunk B."/>
            <person name="Jeske O."/>
            <person name="Meyerdierks A."/>
            <person name="Storesund J.E."/>
            <person name="Kallscheuer N."/>
            <person name="Luecker S."/>
            <person name="Lage O.M."/>
            <person name="Pohl T."/>
            <person name="Merkel B.J."/>
            <person name="Hornburger P."/>
            <person name="Mueller R.-W."/>
            <person name="Bruemmer F."/>
            <person name="Labrenz M."/>
            <person name="Spormann A.M."/>
            <person name="Op Den Camp H."/>
            <person name="Overmann J."/>
            <person name="Amann R."/>
            <person name="Jetten M.S.M."/>
            <person name="Mascher T."/>
            <person name="Medema M.H."/>
            <person name="Devos D.P."/>
            <person name="Kaster A.-K."/>
            <person name="Ovreas L."/>
            <person name="Rohde M."/>
            <person name="Galperin M.Y."/>
            <person name="Jogler C."/>
        </authorList>
    </citation>
    <scope>NUCLEOTIDE SEQUENCE [LARGE SCALE GENOMIC DNA]</scope>
    <source>
        <strain evidence="2 3">Mal64</strain>
    </source>
</reference>
<dbReference type="GO" id="GO:0022900">
    <property type="term" value="P:electron transport chain"/>
    <property type="evidence" value="ECO:0007669"/>
    <property type="project" value="InterPro"/>
</dbReference>